<dbReference type="HOGENOM" id="CLU_670182_0_0_2"/>
<proteinExistence type="predicted"/>
<dbReference type="InParanoid" id="Q5JHX9"/>
<name>Q5JHX9_THEKO</name>
<organism evidence="2 3">
    <name type="scientific">Thermococcus kodakarensis (strain ATCC BAA-918 / JCM 12380 / KOD1)</name>
    <name type="common">Pyrococcus kodakaraensis (strain KOD1)</name>
    <dbReference type="NCBI Taxonomy" id="69014"/>
    <lineage>
        <taxon>Archaea</taxon>
        <taxon>Methanobacteriati</taxon>
        <taxon>Methanobacteriota</taxon>
        <taxon>Thermococci</taxon>
        <taxon>Thermococcales</taxon>
        <taxon>Thermococcaceae</taxon>
        <taxon>Thermococcus</taxon>
    </lineage>
</organism>
<gene>
    <name evidence="2" type="ordered locus">TK2056</name>
</gene>
<feature type="transmembrane region" description="Helical" evidence="1">
    <location>
        <begin position="36"/>
        <end position="58"/>
    </location>
</feature>
<keyword evidence="1" id="KW-0812">Transmembrane</keyword>
<feature type="transmembrane region" description="Helical" evidence="1">
    <location>
        <begin position="207"/>
        <end position="230"/>
    </location>
</feature>
<feature type="transmembrane region" description="Helical" evidence="1">
    <location>
        <begin position="98"/>
        <end position="117"/>
    </location>
</feature>
<dbReference type="OrthoDB" id="102578at2157"/>
<dbReference type="RefSeq" id="WP_011251006.1">
    <property type="nucleotide sequence ID" value="NC_006624.1"/>
</dbReference>
<dbReference type="PATRIC" id="fig|69014.16.peg.2010"/>
<dbReference type="eggNOG" id="ENOG502N5NR">
    <property type="taxonomic scope" value="Archaea"/>
</dbReference>
<keyword evidence="3" id="KW-1185">Reference proteome</keyword>
<dbReference type="Proteomes" id="UP000000536">
    <property type="component" value="Chromosome"/>
</dbReference>
<sequence length="410" mass="45533">MLTILKIEARRLSRPLLVASTLTLISMLIDSEISPIIPYLALGFLLSSVFPMGISEGIEILLSKPFRRAGLFIGLLLSHITLSLFVFLPAVIKPISALYAVFALPFLPMGYLTAFFLKNPKKVVLVGTVIFLFLTFVPMGYIDMKAQDNAQKALGIETFADYEAKKAEYSAIVHSLEKEYGNMAFFSPGVQLELFARDVAGGDREDAFLRFGVSLGFTALLLAVSLLTFLRLEPGGLLRPTLPSLYVQSLPWWVRKEVAALWASRAFLALFMVLILPVEGTLKAFFSLFLLPLAVLEILSEDYSLILSKPVRRTYITRRFLVVSAVFTLFTPVFGPSFPVLLFTSAVIFLIGLFSRKLALVVLPFLGLLMSPTLQENSILVAVLFLILTLPVILLIHLRALRIELRGVVR</sequence>
<dbReference type="EnsemblBacteria" id="BAD86245">
    <property type="protein sequence ID" value="BAD86245"/>
    <property type="gene ID" value="TK2056"/>
</dbReference>
<keyword evidence="1" id="KW-1133">Transmembrane helix</keyword>
<evidence type="ECO:0000313" key="2">
    <source>
        <dbReference type="EMBL" id="BAD86245.1"/>
    </source>
</evidence>
<dbReference type="GeneID" id="78448591"/>
<feature type="transmembrane region" description="Helical" evidence="1">
    <location>
        <begin position="258"/>
        <end position="276"/>
    </location>
</feature>
<protein>
    <submittedName>
        <fullName evidence="2">Hypothetical membrane protein</fullName>
    </submittedName>
</protein>
<feature type="transmembrane region" description="Helical" evidence="1">
    <location>
        <begin position="12"/>
        <end position="30"/>
    </location>
</feature>
<reference evidence="2 3" key="1">
    <citation type="journal article" date="2005" name="Genome Res.">
        <title>Complete genome sequence of the hyperthermophilic archaeon Thermococcus kodakaraensis KOD1 and comparison with Pyrococcus genomes.</title>
        <authorList>
            <person name="Fukui T."/>
            <person name="Atomi H."/>
            <person name="Kanai T."/>
            <person name="Matsumi R."/>
            <person name="Fujiwara S."/>
            <person name="Imanaka T."/>
        </authorList>
    </citation>
    <scope>NUCLEOTIDE SEQUENCE [LARGE SCALE GENOMIC DNA]</scope>
    <source>
        <strain evidence="3">ATCC BAA-918 / JCM 12380 / KOD1</strain>
    </source>
</reference>
<accession>Q5JHX9</accession>
<evidence type="ECO:0000256" key="1">
    <source>
        <dbReference type="SAM" id="Phobius"/>
    </source>
</evidence>
<feature type="transmembrane region" description="Helical" evidence="1">
    <location>
        <begin position="70"/>
        <end position="92"/>
    </location>
</feature>
<dbReference type="EMBL" id="AP006878">
    <property type="protein sequence ID" value="BAD86245.1"/>
    <property type="molecule type" value="Genomic_DNA"/>
</dbReference>
<feature type="transmembrane region" description="Helical" evidence="1">
    <location>
        <begin position="379"/>
        <end position="400"/>
    </location>
</feature>
<dbReference type="STRING" id="69014.TK2056"/>
<feature type="transmembrane region" description="Helical" evidence="1">
    <location>
        <begin position="320"/>
        <end position="341"/>
    </location>
</feature>
<feature type="transmembrane region" description="Helical" evidence="1">
    <location>
        <begin position="282"/>
        <end position="299"/>
    </location>
</feature>
<dbReference type="AlphaFoldDB" id="Q5JHX9"/>
<evidence type="ECO:0000313" key="3">
    <source>
        <dbReference type="Proteomes" id="UP000000536"/>
    </source>
</evidence>
<keyword evidence="1" id="KW-0472">Membrane</keyword>
<feature type="transmembrane region" description="Helical" evidence="1">
    <location>
        <begin position="124"/>
        <end position="142"/>
    </location>
</feature>
<dbReference type="KEGG" id="tko:TK2056"/>